<dbReference type="Gene3D" id="1.10.260.40">
    <property type="entry name" value="lambda repressor-like DNA-binding domains"/>
    <property type="match status" value="1"/>
</dbReference>
<organism evidence="1 2">
    <name type="scientific">Alphaproteobacteria phage PhiJL001</name>
    <dbReference type="NCBI Taxonomy" id="2681607"/>
    <lineage>
        <taxon>Viruses</taxon>
        <taxon>Duplodnaviria</taxon>
        <taxon>Heunggongvirae</taxon>
        <taxon>Uroviricota</taxon>
        <taxon>Caudoviricetes</taxon>
        <taxon>Mesyanzhinovviridae</taxon>
        <taxon>Keylargovirus</taxon>
        <taxon>Keylargovirus JL001</taxon>
    </lineage>
</organism>
<dbReference type="GeneID" id="3342424"/>
<gene>
    <name evidence="1" type="ORF">JL001p32</name>
</gene>
<dbReference type="InterPro" id="IPR001387">
    <property type="entry name" value="Cro/C1-type_HTH"/>
</dbReference>
<dbReference type="CDD" id="cd00093">
    <property type="entry name" value="HTH_XRE"/>
    <property type="match status" value="1"/>
</dbReference>
<evidence type="ECO:0000313" key="2">
    <source>
        <dbReference type="Proteomes" id="UP000000993"/>
    </source>
</evidence>
<dbReference type="InterPro" id="IPR010982">
    <property type="entry name" value="Lambda_DNA-bd_dom_sf"/>
</dbReference>
<evidence type="ECO:0000313" key="1">
    <source>
        <dbReference type="EMBL" id="AAT69508.1"/>
    </source>
</evidence>
<dbReference type="GO" id="GO:0003677">
    <property type="term" value="F:DNA binding"/>
    <property type="evidence" value="ECO:0007669"/>
    <property type="project" value="InterPro"/>
</dbReference>
<accession>Q5DN73</accession>
<keyword evidence="2" id="KW-1185">Reference proteome</keyword>
<protein>
    <submittedName>
        <fullName evidence="1">Repressor</fullName>
    </submittedName>
</protein>
<dbReference type="Proteomes" id="UP000000993">
    <property type="component" value="Segment"/>
</dbReference>
<reference evidence="1 2" key="1">
    <citation type="journal article" date="2005" name="Appl. Environ. Microbiol.">
        <title>Genomic analysis of bacteriophage PhiJL001: insights into its interaction with a sponge-associated alpha-proteobacterium.</title>
        <authorList>
            <person name="Lohr J.E."/>
            <person name="Chen F."/>
            <person name="Hill R.T."/>
        </authorList>
    </citation>
    <scope>NUCLEOTIDE SEQUENCE</scope>
</reference>
<proteinExistence type="predicted"/>
<name>Q5DN73_9CAUD</name>
<sequence length="76" mass="9077">MGLDRRQVSLMEADKVNFAPKRLRGIQVHEKCLIYRRRAGKTQREVARDLGVSRLWVNKMENGLESCDQLLWYWEQ</sequence>
<dbReference type="EMBL" id="AY576273">
    <property type="protein sequence ID" value="AAT69508.1"/>
    <property type="molecule type" value="Genomic_DNA"/>
</dbReference>
<dbReference type="RefSeq" id="YP_223956.1">
    <property type="nucleotide sequence ID" value="NC_006938.1"/>
</dbReference>
<dbReference type="Pfam" id="PF13560">
    <property type="entry name" value="HTH_31"/>
    <property type="match status" value="1"/>
</dbReference>
<dbReference type="SUPFAM" id="SSF47413">
    <property type="entry name" value="lambda repressor-like DNA-binding domains"/>
    <property type="match status" value="1"/>
</dbReference>
<dbReference type="KEGG" id="vg:3342424"/>